<keyword evidence="4" id="KW-1185">Reference proteome</keyword>
<gene>
    <name evidence="3" type="ORF">BCF33_2120</name>
</gene>
<dbReference type="InterPro" id="IPR027417">
    <property type="entry name" value="P-loop_NTPase"/>
</dbReference>
<dbReference type="InterPro" id="IPR002035">
    <property type="entry name" value="VWF_A"/>
</dbReference>
<dbReference type="Gene3D" id="3.40.50.410">
    <property type="entry name" value="von Willebrand factor, type A domain"/>
    <property type="match status" value="1"/>
</dbReference>
<evidence type="ECO:0000313" key="3">
    <source>
        <dbReference type="EMBL" id="PRY93253.1"/>
    </source>
</evidence>
<sequence length="531" mass="54261">MTPGFARAALALDLLAVDPGLSGLHLRGPAGPARDALLARLDPALPPLRRLAPTAPEDALTGGLDAAATLRSGRMVWTQGALGAPATLLLPMAERTPPARAARLAGRGRTVIAGDEGTEEEALPPGLAARLALFADISGAARGDLSAEGPDRAAIAAGRALLRSVTVPDKALAELAELAATLGIDDLRRLGHAHRAARAHAALRARGEVGAPDLEVAAALVLGPRARRLPPSEEEEQAERAPPPEAPSEGGPMPDTVLDAARAVLPPGLLAGLALRGAARGEGRGARRKGGARGRPLPARPGRIAPGERLDLVATLRAAAPLQRLRGGPPGQVRILPEDVRLRRHESRSDRLLIFAVDASGSAAAARLAEAKGAVELILAESYAARDHVALVAFRGEGGETVLPPTRSLVRARRTLAGLPGGGGTPLAAGLAEALALARAARGRGMTPVIALLTDGRANVPLEGPPDRVRAAEDAARLARLIAGDRIAALVCDSGLRPSTQLRALAAAMGARYLPLPRAEPGALPAAAKTL</sequence>
<dbReference type="Pfam" id="PF17863">
    <property type="entry name" value="AAA_lid_2"/>
    <property type="match status" value="1"/>
</dbReference>
<dbReference type="AlphaFoldDB" id="A0A2T0X2S3"/>
<organism evidence="3 4">
    <name type="scientific">Hasllibacter halocynthiae</name>
    <dbReference type="NCBI Taxonomy" id="595589"/>
    <lineage>
        <taxon>Bacteria</taxon>
        <taxon>Pseudomonadati</taxon>
        <taxon>Pseudomonadota</taxon>
        <taxon>Alphaproteobacteria</taxon>
        <taxon>Rhodobacterales</taxon>
        <taxon>Roseobacteraceae</taxon>
        <taxon>Hasllibacter</taxon>
    </lineage>
</organism>
<evidence type="ECO:0000313" key="4">
    <source>
        <dbReference type="Proteomes" id="UP000238801"/>
    </source>
</evidence>
<dbReference type="Pfam" id="PF13519">
    <property type="entry name" value="VWA_2"/>
    <property type="match status" value="1"/>
</dbReference>
<dbReference type="PANTHER" id="PTHR43473">
    <property type="entry name" value="MAGNESIUM-CHELATASE SUBUNIT CHLD, CHLOROPLASTIC"/>
    <property type="match status" value="1"/>
</dbReference>
<accession>A0A2T0X2S3</accession>
<dbReference type="PANTHER" id="PTHR43473:SF2">
    <property type="entry name" value="MAGNESIUM-CHELATASE SUBUNIT CHLD, CHLOROPLASTIC"/>
    <property type="match status" value="1"/>
</dbReference>
<protein>
    <submittedName>
        <fullName evidence="3">Protoporphyrin IX magnesium-chelatase</fullName>
    </submittedName>
</protein>
<dbReference type="SUPFAM" id="SSF53300">
    <property type="entry name" value="vWA-like"/>
    <property type="match status" value="1"/>
</dbReference>
<dbReference type="PROSITE" id="PS50234">
    <property type="entry name" value="VWFA"/>
    <property type="match status" value="1"/>
</dbReference>
<feature type="compositionally biased region" description="Low complexity" evidence="1">
    <location>
        <begin position="294"/>
        <end position="304"/>
    </location>
</feature>
<dbReference type="Gene3D" id="1.10.8.80">
    <property type="entry name" value="Magnesium chelatase subunit I, C-Terminal domain"/>
    <property type="match status" value="1"/>
</dbReference>
<dbReference type="SMART" id="SM00327">
    <property type="entry name" value="VWA"/>
    <property type="match status" value="1"/>
</dbReference>
<feature type="region of interest" description="Disordered" evidence="1">
    <location>
        <begin position="228"/>
        <end position="256"/>
    </location>
</feature>
<feature type="domain" description="VWFA" evidence="2">
    <location>
        <begin position="352"/>
        <end position="531"/>
    </location>
</feature>
<feature type="region of interest" description="Disordered" evidence="1">
    <location>
        <begin position="280"/>
        <end position="304"/>
    </location>
</feature>
<reference evidence="3 4" key="1">
    <citation type="submission" date="2018-03" db="EMBL/GenBank/DDBJ databases">
        <title>Genomic Encyclopedia of Archaeal and Bacterial Type Strains, Phase II (KMG-II): from individual species to whole genera.</title>
        <authorList>
            <person name="Goeker M."/>
        </authorList>
    </citation>
    <scope>NUCLEOTIDE SEQUENCE [LARGE SCALE GENOMIC DNA]</scope>
    <source>
        <strain evidence="3 4">DSM 29318</strain>
    </source>
</reference>
<dbReference type="Proteomes" id="UP000238801">
    <property type="component" value="Unassembled WGS sequence"/>
</dbReference>
<dbReference type="SUPFAM" id="SSF52540">
    <property type="entry name" value="P-loop containing nucleoside triphosphate hydrolases"/>
    <property type="match status" value="1"/>
</dbReference>
<name>A0A2T0X2S3_9RHOB</name>
<proteinExistence type="predicted"/>
<comment type="caution">
    <text evidence="3">The sequence shown here is derived from an EMBL/GenBank/DDBJ whole genome shotgun (WGS) entry which is preliminary data.</text>
</comment>
<evidence type="ECO:0000259" key="2">
    <source>
        <dbReference type="PROSITE" id="PS50234"/>
    </source>
</evidence>
<dbReference type="InterPro" id="IPR036465">
    <property type="entry name" value="vWFA_dom_sf"/>
</dbReference>
<evidence type="ECO:0000256" key="1">
    <source>
        <dbReference type="SAM" id="MobiDB-lite"/>
    </source>
</evidence>
<dbReference type="InterPro" id="IPR041628">
    <property type="entry name" value="ChlI/MoxR_AAA_lid"/>
</dbReference>
<dbReference type="RefSeq" id="WP_211292379.1">
    <property type="nucleotide sequence ID" value="NZ_PVTT01000002.1"/>
</dbReference>
<dbReference type="EMBL" id="PVTT01000002">
    <property type="protein sequence ID" value="PRY93253.1"/>
    <property type="molecule type" value="Genomic_DNA"/>
</dbReference>